<evidence type="ECO:0000313" key="7">
    <source>
        <dbReference type="EMBL" id="KIR79368.1"/>
    </source>
</evidence>
<accession>A0ABR5BUP7</accession>
<dbReference type="PANTHER" id="PTHR12303">
    <property type="entry name" value="CARNOSINE N-METHYLTRANSFERASE"/>
    <property type="match status" value="1"/>
</dbReference>
<comment type="similarity">
    <text evidence="1">Belongs to the carnosine N-methyltransferase family.</text>
</comment>
<dbReference type="Pfam" id="PF07942">
    <property type="entry name" value="CARME"/>
    <property type="match status" value="2"/>
</dbReference>
<evidence type="ECO:0000256" key="4">
    <source>
        <dbReference type="ARBA" id="ARBA00022679"/>
    </source>
</evidence>
<dbReference type="InterPro" id="IPR029063">
    <property type="entry name" value="SAM-dependent_MTases_sf"/>
</dbReference>
<dbReference type="EMBL" id="KN848684">
    <property type="protein sequence ID" value="KIR79368.1"/>
    <property type="molecule type" value="Genomic_DNA"/>
</dbReference>
<evidence type="ECO:0000256" key="2">
    <source>
        <dbReference type="ARBA" id="ARBA00012003"/>
    </source>
</evidence>
<keyword evidence="5" id="KW-0949">S-adenosyl-L-methionine</keyword>
<protein>
    <recommendedName>
        <fullName evidence="2">carnosine N-methyltransferase</fullName>
        <ecNumber evidence="2">2.1.1.22</ecNumber>
    </recommendedName>
</protein>
<reference evidence="7 8" key="1">
    <citation type="submission" date="2015-01" db="EMBL/GenBank/DDBJ databases">
        <title>The Genome Sequence of Cryptococcus gattii EJB2.</title>
        <authorList>
            <consortium name="The Broad Institute Genomics Platform"/>
            <person name="Cuomo C."/>
            <person name="Litvintseva A."/>
            <person name="Chen Y."/>
            <person name="Heitman J."/>
            <person name="Sun S."/>
            <person name="Springer D."/>
            <person name="Dromer F."/>
            <person name="Young S."/>
            <person name="Zeng Q."/>
            <person name="Gargeya S."/>
            <person name="Abouelleil A."/>
            <person name="Alvarado L."/>
            <person name="Chapman S.B."/>
            <person name="Gainer-Dewar J."/>
            <person name="Goldberg J."/>
            <person name="Griggs A."/>
            <person name="Gujja S."/>
            <person name="Hansen M."/>
            <person name="Howarth C."/>
            <person name="Imamovic A."/>
            <person name="Larimer J."/>
            <person name="Murphy C."/>
            <person name="Naylor J."/>
            <person name="Pearson M."/>
            <person name="Priest M."/>
            <person name="Roberts A."/>
            <person name="Saif S."/>
            <person name="Shea T."/>
            <person name="Sykes S."/>
            <person name="Wortman J."/>
            <person name="Nusbaum C."/>
            <person name="Birren B."/>
        </authorList>
    </citation>
    <scope>NUCLEOTIDE SEQUENCE [LARGE SCALE GENOMIC DNA]</scope>
    <source>
        <strain evidence="7 8">EJB2</strain>
    </source>
</reference>
<dbReference type="Gene3D" id="3.40.50.150">
    <property type="entry name" value="Vaccinia Virus protein VP39"/>
    <property type="match status" value="1"/>
</dbReference>
<dbReference type="EC" id="2.1.1.22" evidence="2"/>
<feature type="compositionally biased region" description="Basic and acidic residues" evidence="6">
    <location>
        <begin position="132"/>
        <end position="146"/>
    </location>
</feature>
<feature type="compositionally biased region" description="Basic and acidic residues" evidence="6">
    <location>
        <begin position="97"/>
        <end position="110"/>
    </location>
</feature>
<evidence type="ECO:0000256" key="1">
    <source>
        <dbReference type="ARBA" id="ARBA00010086"/>
    </source>
</evidence>
<dbReference type="SUPFAM" id="SSF53335">
    <property type="entry name" value="S-adenosyl-L-methionine-dependent methyltransferases"/>
    <property type="match status" value="1"/>
</dbReference>
<name>A0ABR5BUP7_9TREE</name>
<keyword evidence="8" id="KW-1185">Reference proteome</keyword>
<keyword evidence="4" id="KW-0808">Transferase</keyword>
<gene>
    <name evidence="7" type="ORF">I306_03486</name>
</gene>
<organism evidence="7 8">
    <name type="scientific">Cryptococcus gattii EJB2</name>
    <dbReference type="NCBI Taxonomy" id="1296103"/>
    <lineage>
        <taxon>Eukaryota</taxon>
        <taxon>Fungi</taxon>
        <taxon>Dikarya</taxon>
        <taxon>Basidiomycota</taxon>
        <taxon>Agaricomycotina</taxon>
        <taxon>Tremellomycetes</taxon>
        <taxon>Tremellales</taxon>
        <taxon>Cryptococcaceae</taxon>
        <taxon>Cryptococcus</taxon>
        <taxon>Cryptococcus gattii species complex</taxon>
    </lineage>
</organism>
<feature type="region of interest" description="Disordered" evidence="6">
    <location>
        <begin position="89"/>
        <end position="146"/>
    </location>
</feature>
<proteinExistence type="inferred from homology"/>
<evidence type="ECO:0000256" key="3">
    <source>
        <dbReference type="ARBA" id="ARBA00022603"/>
    </source>
</evidence>
<dbReference type="InterPro" id="IPR012901">
    <property type="entry name" value="CARME"/>
</dbReference>
<sequence>MSTSAAEKEHWRSVLRAFDGYMRYHLSANHARRMVFMTLPKAEKEVYELIGYREKLEAVDEGIRRNSDFIDEMIANPVFSDMISSLGGSQRAPGDYMHSHVDSPLHDHSHSVSPSHSHSHSHSSSKSQSSKTEGKRSPELDTAQDKIRSTLRSFVRDWTREGEDERNACYAPCLEALERYFPQNGDTGEKVVEIMTDEEDVKLCRKTRERSEVKVLVPGCGLGRLAMEIAARGFFSQGNEFSTYMLIASDWVLNQTTTAESHAIFPFLHSFSNHPTTEHHLLRSVRIPDVCPVDIFSRGRPGPFSLVAGDFEEIYGPNNWGLDGGKPHDFEDGENHQGQWGAVVTCFFIDCARNVLNYLRIIHSLLADDGVWINVGPLLWHFENSPTTSAKGEGSVELSLDEVKELARRIGFDLREEKMIRSTYTGIPEGMLRHEYNAAFWVATKRREE</sequence>
<dbReference type="PANTHER" id="PTHR12303:SF6">
    <property type="entry name" value="CARNOSINE N-METHYLTRANSFERASE"/>
    <property type="match status" value="1"/>
</dbReference>
<keyword evidence="3" id="KW-0489">Methyltransferase</keyword>
<dbReference type="Proteomes" id="UP000054272">
    <property type="component" value="Unassembled WGS sequence"/>
</dbReference>
<evidence type="ECO:0000313" key="8">
    <source>
        <dbReference type="Proteomes" id="UP000054272"/>
    </source>
</evidence>
<evidence type="ECO:0000256" key="6">
    <source>
        <dbReference type="SAM" id="MobiDB-lite"/>
    </source>
</evidence>
<evidence type="ECO:0000256" key="5">
    <source>
        <dbReference type="ARBA" id="ARBA00022691"/>
    </source>
</evidence>
<dbReference type="SMART" id="SM01296">
    <property type="entry name" value="N2227"/>
    <property type="match status" value="1"/>
</dbReference>